<name>A0A0A9FMR3_ARUDO</name>
<dbReference type="AlphaFoldDB" id="A0A0A9FMR3"/>
<proteinExistence type="predicted"/>
<reference evidence="1" key="1">
    <citation type="submission" date="2014-09" db="EMBL/GenBank/DDBJ databases">
        <authorList>
            <person name="Magalhaes I.L.F."/>
            <person name="Oliveira U."/>
            <person name="Santos F.R."/>
            <person name="Vidigal T.H.D.A."/>
            <person name="Brescovit A.D."/>
            <person name="Santos A.J."/>
        </authorList>
    </citation>
    <scope>NUCLEOTIDE SEQUENCE</scope>
    <source>
        <tissue evidence="1">Shoot tissue taken approximately 20 cm above the soil surface</tissue>
    </source>
</reference>
<reference evidence="1" key="2">
    <citation type="journal article" date="2015" name="Data Brief">
        <title>Shoot transcriptome of the giant reed, Arundo donax.</title>
        <authorList>
            <person name="Barrero R.A."/>
            <person name="Guerrero F.D."/>
            <person name="Moolhuijzen P."/>
            <person name="Goolsby J.A."/>
            <person name="Tidwell J."/>
            <person name="Bellgard S.E."/>
            <person name="Bellgard M.I."/>
        </authorList>
    </citation>
    <scope>NUCLEOTIDE SEQUENCE</scope>
    <source>
        <tissue evidence="1">Shoot tissue taken approximately 20 cm above the soil surface</tissue>
    </source>
</reference>
<accession>A0A0A9FMR3</accession>
<protein>
    <submittedName>
        <fullName evidence="1">Uncharacterized protein</fullName>
    </submittedName>
</protein>
<dbReference type="EMBL" id="GBRH01186325">
    <property type="protein sequence ID" value="JAE11571.1"/>
    <property type="molecule type" value="Transcribed_RNA"/>
</dbReference>
<sequence>MAGFVGIIVLVDTHMHTRVYIYRFPDMCRMSVVS</sequence>
<evidence type="ECO:0000313" key="1">
    <source>
        <dbReference type="EMBL" id="JAE11571.1"/>
    </source>
</evidence>
<organism evidence="1">
    <name type="scientific">Arundo donax</name>
    <name type="common">Giant reed</name>
    <name type="synonym">Donax arundinaceus</name>
    <dbReference type="NCBI Taxonomy" id="35708"/>
    <lineage>
        <taxon>Eukaryota</taxon>
        <taxon>Viridiplantae</taxon>
        <taxon>Streptophyta</taxon>
        <taxon>Embryophyta</taxon>
        <taxon>Tracheophyta</taxon>
        <taxon>Spermatophyta</taxon>
        <taxon>Magnoliopsida</taxon>
        <taxon>Liliopsida</taxon>
        <taxon>Poales</taxon>
        <taxon>Poaceae</taxon>
        <taxon>PACMAD clade</taxon>
        <taxon>Arundinoideae</taxon>
        <taxon>Arundineae</taxon>
        <taxon>Arundo</taxon>
    </lineage>
</organism>